<evidence type="ECO:0000313" key="11">
    <source>
        <dbReference type="EMBL" id="CAB5225182.1"/>
    </source>
</evidence>
<evidence type="ECO:0000313" key="3">
    <source>
        <dbReference type="EMBL" id="CAB4160256.1"/>
    </source>
</evidence>
<evidence type="ECO:0000313" key="12">
    <source>
        <dbReference type="EMBL" id="CAB5228933.1"/>
    </source>
</evidence>
<evidence type="ECO:0000313" key="6">
    <source>
        <dbReference type="EMBL" id="CAB4178350.1"/>
    </source>
</evidence>
<dbReference type="EMBL" id="LR796698">
    <property type="protein sequence ID" value="CAB4160256.1"/>
    <property type="molecule type" value="Genomic_DNA"/>
</dbReference>
<dbReference type="EMBL" id="LR797305">
    <property type="protein sequence ID" value="CAB4200727.1"/>
    <property type="molecule type" value="Genomic_DNA"/>
</dbReference>
<dbReference type="EMBL" id="LR796961">
    <property type="protein sequence ID" value="CAB4178350.1"/>
    <property type="molecule type" value="Genomic_DNA"/>
</dbReference>
<protein>
    <submittedName>
        <fullName evidence="6">Uncharacterized protein</fullName>
    </submittedName>
</protein>
<dbReference type="EMBL" id="LR797395">
    <property type="protein sequence ID" value="CAB4213173.1"/>
    <property type="molecule type" value="Genomic_DNA"/>
</dbReference>
<gene>
    <name evidence="6" type="ORF">UFOVP1002_101</name>
    <name evidence="7" type="ORF">UFOVP1217_94</name>
    <name evidence="8" type="ORF">UFOVP1343_78</name>
    <name evidence="9" type="ORF">UFOVP1438_127</name>
    <name evidence="12" type="ORF">UFOVP1541_58</name>
    <name evidence="10" type="ORF">UFOVP1592_123</name>
    <name evidence="1" type="ORF">UFOVP465_172</name>
    <name evidence="2" type="ORF">UFOVP666_30</name>
    <name evidence="3" type="ORF">UFOVP727_107</name>
    <name evidence="11" type="ORF">UFOVP741_110</name>
    <name evidence="4" type="ORF">UFOVP819_58</name>
    <name evidence="5" type="ORF">UFOVP926_29</name>
</gene>
<dbReference type="EMBL" id="LR798395">
    <property type="protein sequence ID" value="CAB5228933.1"/>
    <property type="molecule type" value="Genomic_DNA"/>
</dbReference>
<dbReference type="EMBL" id="LR796762">
    <property type="protein sequence ID" value="CAB4164684.1"/>
    <property type="molecule type" value="Genomic_DNA"/>
</dbReference>
<name>A0A6J5Q1S7_9CAUD</name>
<dbReference type="EMBL" id="LR798341">
    <property type="protein sequence ID" value="CAB5225182.1"/>
    <property type="molecule type" value="Genomic_DNA"/>
</dbReference>
<dbReference type="EMBL" id="LR796443">
    <property type="protein sequence ID" value="CAB4145253.1"/>
    <property type="molecule type" value="Genomic_DNA"/>
</dbReference>
<dbReference type="EMBL" id="LR797177">
    <property type="protein sequence ID" value="CAB4191690.1"/>
    <property type="molecule type" value="Genomic_DNA"/>
</dbReference>
<organism evidence="6">
    <name type="scientific">uncultured Caudovirales phage</name>
    <dbReference type="NCBI Taxonomy" id="2100421"/>
    <lineage>
        <taxon>Viruses</taxon>
        <taxon>Duplodnaviria</taxon>
        <taxon>Heunggongvirae</taxon>
        <taxon>Uroviricota</taxon>
        <taxon>Caudoviricetes</taxon>
        <taxon>Peduoviridae</taxon>
        <taxon>Maltschvirus</taxon>
        <taxon>Maltschvirus maltsch</taxon>
    </lineage>
</organism>
<dbReference type="EMBL" id="LR796644">
    <property type="protein sequence ID" value="CAB4155894.1"/>
    <property type="molecule type" value="Genomic_DNA"/>
</dbReference>
<reference evidence="6" key="1">
    <citation type="submission" date="2020-05" db="EMBL/GenBank/DDBJ databases">
        <authorList>
            <person name="Chiriac C."/>
            <person name="Salcher M."/>
            <person name="Ghai R."/>
            <person name="Kavagutti S V."/>
        </authorList>
    </citation>
    <scope>NUCLEOTIDE SEQUENCE</scope>
</reference>
<evidence type="ECO:0000313" key="4">
    <source>
        <dbReference type="EMBL" id="CAB4164684.1"/>
    </source>
</evidence>
<evidence type="ECO:0000313" key="2">
    <source>
        <dbReference type="EMBL" id="CAB4155894.1"/>
    </source>
</evidence>
<evidence type="ECO:0000313" key="5">
    <source>
        <dbReference type="EMBL" id="CAB4171955.1"/>
    </source>
</evidence>
<evidence type="ECO:0000313" key="10">
    <source>
        <dbReference type="EMBL" id="CAB4217910.1"/>
    </source>
</evidence>
<proteinExistence type="predicted"/>
<sequence>MSENSWNSSERLAALTEFRKSIIAVSNKALENLEQDDEQLWCDTLVLLHAIKGDISSVFTQYSNLFSDKIDASEHSASNGQVIEKKSAFDRKGWKHEDIASEVLRRLGDLSVDMDTGEVIMTSEEIALKLLEYVQPSYWRVKELSKLGINADQYCEVGELKTSIIVRKEK</sequence>
<evidence type="ECO:0000313" key="7">
    <source>
        <dbReference type="EMBL" id="CAB4191690.1"/>
    </source>
</evidence>
<dbReference type="EMBL" id="LR796878">
    <property type="protein sequence ID" value="CAB4171955.1"/>
    <property type="molecule type" value="Genomic_DNA"/>
</dbReference>
<evidence type="ECO:0000313" key="1">
    <source>
        <dbReference type="EMBL" id="CAB4145253.1"/>
    </source>
</evidence>
<dbReference type="EMBL" id="LR797452">
    <property type="protein sequence ID" value="CAB4217910.1"/>
    <property type="molecule type" value="Genomic_DNA"/>
</dbReference>
<evidence type="ECO:0000313" key="8">
    <source>
        <dbReference type="EMBL" id="CAB4200727.1"/>
    </source>
</evidence>
<accession>A0A6J5Q1S7</accession>
<evidence type="ECO:0000313" key="9">
    <source>
        <dbReference type="EMBL" id="CAB4213173.1"/>
    </source>
</evidence>